<reference evidence="2" key="2">
    <citation type="submission" date="2018-05" db="EMBL/GenBank/DDBJ databases">
        <title>OmerRS3 (Oryza meridionalis Reference Sequence Version 3).</title>
        <authorList>
            <person name="Zhang J."/>
            <person name="Kudrna D."/>
            <person name="Lee S."/>
            <person name="Talag J."/>
            <person name="Welchert J."/>
            <person name="Wing R.A."/>
        </authorList>
    </citation>
    <scope>NUCLEOTIDE SEQUENCE [LARGE SCALE GENOMIC DNA]</scope>
    <source>
        <strain evidence="2">cv. OR44</strain>
    </source>
</reference>
<proteinExistence type="predicted"/>
<organism evidence="2">
    <name type="scientific">Oryza meridionalis</name>
    <dbReference type="NCBI Taxonomy" id="40149"/>
    <lineage>
        <taxon>Eukaryota</taxon>
        <taxon>Viridiplantae</taxon>
        <taxon>Streptophyta</taxon>
        <taxon>Embryophyta</taxon>
        <taxon>Tracheophyta</taxon>
        <taxon>Spermatophyta</taxon>
        <taxon>Magnoliopsida</taxon>
        <taxon>Liliopsida</taxon>
        <taxon>Poales</taxon>
        <taxon>Poaceae</taxon>
        <taxon>BOP clade</taxon>
        <taxon>Oryzoideae</taxon>
        <taxon>Oryzeae</taxon>
        <taxon>Oryzinae</taxon>
        <taxon>Oryza</taxon>
    </lineage>
</organism>
<feature type="region of interest" description="Disordered" evidence="1">
    <location>
        <begin position="1"/>
        <end position="26"/>
    </location>
</feature>
<keyword evidence="3" id="KW-1185">Reference proteome</keyword>
<dbReference type="HOGENOM" id="CLU_1974206_0_0_1"/>
<reference evidence="2" key="1">
    <citation type="submission" date="2015-04" db="UniProtKB">
        <authorList>
            <consortium name="EnsemblPlants"/>
        </authorList>
    </citation>
    <scope>IDENTIFICATION</scope>
</reference>
<protein>
    <recommendedName>
        <fullName evidence="4">MADS-box domain-containing protein</fullName>
    </recommendedName>
</protein>
<evidence type="ECO:0000313" key="3">
    <source>
        <dbReference type="Proteomes" id="UP000008021"/>
    </source>
</evidence>
<evidence type="ECO:0000256" key="1">
    <source>
        <dbReference type="SAM" id="MobiDB-lite"/>
    </source>
</evidence>
<dbReference type="AlphaFoldDB" id="A0A0E0EII1"/>
<dbReference type="Proteomes" id="UP000008021">
    <property type="component" value="Chromosome 8"/>
</dbReference>
<dbReference type="Gramene" id="OMERI08G04440.1">
    <property type="protein sequence ID" value="OMERI08G04440.1"/>
    <property type="gene ID" value="OMERI08G04440"/>
</dbReference>
<dbReference type="EnsemblPlants" id="OMERI08G04440.1">
    <property type="protein sequence ID" value="OMERI08G04440.1"/>
    <property type="gene ID" value="OMERI08G04440"/>
</dbReference>
<accession>A0A0E0EII1</accession>
<name>A0A0E0EII1_9ORYZ</name>
<evidence type="ECO:0008006" key="4">
    <source>
        <dbReference type="Google" id="ProtNLM"/>
    </source>
</evidence>
<evidence type="ECO:0000313" key="2">
    <source>
        <dbReference type="EnsemblPlants" id="OMERI08G04440.1"/>
    </source>
</evidence>
<sequence>MAAAAAGGDGEEEKQPQQSSSAFERLHGELVREAGELAVSCGADVTVLAVPPARSSSFAGGGVTRFVVVGGGVAAVPRPEEVASMGPDEVVALDERLRSLRLLVMRKIKAEEEKKAVAAADRPPAKP</sequence>